<evidence type="ECO:0000256" key="4">
    <source>
        <dbReference type="ARBA" id="ARBA00023134"/>
    </source>
</evidence>
<keyword evidence="1" id="KW-0808">Transferase</keyword>
<dbReference type="InterPro" id="IPR029044">
    <property type="entry name" value="Nucleotide-diphossugar_trans"/>
</dbReference>
<dbReference type="GO" id="GO:0016779">
    <property type="term" value="F:nucleotidyltransferase activity"/>
    <property type="evidence" value="ECO:0007669"/>
    <property type="project" value="UniProtKB-KW"/>
</dbReference>
<sequence>MTVWALIAAKSPGQGKTRLAAVLSPRERGALVEAMLRHVVGVAQGVADRTLLTGLRRGGWDTIEDPGGGLNPALMHALRTIAAVNPPDRLVVLAADLPRLAPEDMVRLASIPGATVGIAPDRHGTGTNALSLPLPHAAAFAFHYGAGSAARHRAEADRLRLNAVTITSPGLAKDIDEPSDLADAGRLFSPSA</sequence>
<name>A0ABY1QQ10_9SPHN</name>
<dbReference type="Gene3D" id="3.90.550.10">
    <property type="entry name" value="Spore Coat Polysaccharide Biosynthesis Protein SpsA, Chain A"/>
    <property type="match status" value="1"/>
</dbReference>
<keyword evidence="2 5" id="KW-0548">Nucleotidyltransferase</keyword>
<keyword evidence="3" id="KW-0547">Nucleotide-binding</keyword>
<evidence type="ECO:0000256" key="1">
    <source>
        <dbReference type="ARBA" id="ARBA00022679"/>
    </source>
</evidence>
<dbReference type="PANTHER" id="PTHR40392:SF1">
    <property type="entry name" value="2-PHOSPHO-L-LACTATE GUANYLYLTRANSFERASE"/>
    <property type="match status" value="1"/>
</dbReference>
<dbReference type="SUPFAM" id="SSF53448">
    <property type="entry name" value="Nucleotide-diphospho-sugar transferases"/>
    <property type="match status" value="1"/>
</dbReference>
<dbReference type="RefSeq" id="WP_283406524.1">
    <property type="nucleotide sequence ID" value="NZ_FXUI01000007.1"/>
</dbReference>
<dbReference type="Proteomes" id="UP001157910">
    <property type="component" value="Unassembled WGS sequence"/>
</dbReference>
<dbReference type="NCBIfam" id="TIGR03552">
    <property type="entry name" value="F420_cofC"/>
    <property type="match status" value="1"/>
</dbReference>
<comment type="caution">
    <text evidence="5">The sequence shown here is derived from an EMBL/GenBank/DDBJ whole genome shotgun (WGS) entry which is preliminary data.</text>
</comment>
<evidence type="ECO:0000313" key="6">
    <source>
        <dbReference type="Proteomes" id="UP001157910"/>
    </source>
</evidence>
<dbReference type="EMBL" id="FXUI01000007">
    <property type="protein sequence ID" value="SMP74598.1"/>
    <property type="molecule type" value="Genomic_DNA"/>
</dbReference>
<dbReference type="InterPro" id="IPR002835">
    <property type="entry name" value="CofC"/>
</dbReference>
<gene>
    <name evidence="5" type="ORF">SAMN06296065_107118</name>
</gene>
<organism evidence="5 6">
    <name type="scientific">Novosphingobium panipatense</name>
    <dbReference type="NCBI Taxonomy" id="428991"/>
    <lineage>
        <taxon>Bacteria</taxon>
        <taxon>Pseudomonadati</taxon>
        <taxon>Pseudomonadota</taxon>
        <taxon>Alphaproteobacteria</taxon>
        <taxon>Sphingomonadales</taxon>
        <taxon>Sphingomonadaceae</taxon>
        <taxon>Novosphingobium</taxon>
    </lineage>
</organism>
<evidence type="ECO:0000313" key="5">
    <source>
        <dbReference type="EMBL" id="SMP74598.1"/>
    </source>
</evidence>
<dbReference type="Pfam" id="PF01983">
    <property type="entry name" value="CofC"/>
    <property type="match status" value="1"/>
</dbReference>
<protein>
    <submittedName>
        <fullName evidence="5">2-phospho-L-lactate guanylyltransferase</fullName>
    </submittedName>
</protein>
<reference evidence="5 6" key="1">
    <citation type="submission" date="2017-05" db="EMBL/GenBank/DDBJ databases">
        <authorList>
            <person name="Varghese N."/>
            <person name="Submissions S."/>
        </authorList>
    </citation>
    <scope>NUCLEOTIDE SEQUENCE [LARGE SCALE GENOMIC DNA]</scope>
    <source>
        <strain evidence="5 6">SM16</strain>
    </source>
</reference>
<keyword evidence="4" id="KW-0342">GTP-binding</keyword>
<evidence type="ECO:0000256" key="2">
    <source>
        <dbReference type="ARBA" id="ARBA00022695"/>
    </source>
</evidence>
<accession>A0ABY1QQ10</accession>
<proteinExistence type="predicted"/>
<dbReference type="PANTHER" id="PTHR40392">
    <property type="entry name" value="2-PHOSPHO-L-LACTATE GUANYLYLTRANSFERASE"/>
    <property type="match status" value="1"/>
</dbReference>
<evidence type="ECO:0000256" key="3">
    <source>
        <dbReference type="ARBA" id="ARBA00022741"/>
    </source>
</evidence>
<keyword evidence="6" id="KW-1185">Reference proteome</keyword>